<feature type="transmembrane region" description="Helical" evidence="1">
    <location>
        <begin position="248"/>
        <end position="267"/>
    </location>
</feature>
<evidence type="ECO:0000259" key="2">
    <source>
        <dbReference type="Pfam" id="PF01757"/>
    </source>
</evidence>
<feature type="transmembrane region" description="Helical" evidence="1">
    <location>
        <begin position="20"/>
        <end position="38"/>
    </location>
</feature>
<organism evidence="3 4">
    <name type="scientific">Chitinophaga costaii</name>
    <dbReference type="NCBI Taxonomy" id="1335309"/>
    <lineage>
        <taxon>Bacteria</taxon>
        <taxon>Pseudomonadati</taxon>
        <taxon>Bacteroidota</taxon>
        <taxon>Chitinophagia</taxon>
        <taxon>Chitinophagales</taxon>
        <taxon>Chitinophagaceae</taxon>
        <taxon>Chitinophaga</taxon>
    </lineage>
</organism>
<sequence length="388" mass="45566">MNTTHTFDDGKSEAKERQYYLDWIRTFTILIVFLFHDGRFFDSDDWHIKNAVKSPAADFILFLLKEWLMPIFFFVSGASTWFSISYKKTSKFAADRFKRIFIPLLFGIFILSPPQVYVERLSHGQFSGSFWLFLPHYFSGWYGFGGNFAWMGLHLWYLLLLFVFSFLTLPLFIWWKNNRNSSTIDAPLICFFVFVLILASVGILISLDNFLMNRSFAGWGILEHLIIFICGFYAYAKPGIQPGLIRQRYIFLLITLLATAINSFLYLNHMLYEYGTLDYGLKIVLRSLACFGWIFTIFGFAEKHLNYTNRFLKYSNEAVLPFYILHQPIMLLTGYFIINTAMSLSFKYLLIAIISFALVMICYQFIIRKNNWLRYLFGMPKAKQVKDA</sequence>
<feature type="transmembrane region" description="Helical" evidence="1">
    <location>
        <begin position="59"/>
        <end position="80"/>
    </location>
</feature>
<keyword evidence="1" id="KW-0472">Membrane</keyword>
<dbReference type="STRING" id="1335309.GA0116948_10335"/>
<keyword evidence="3" id="KW-0808">Transferase</keyword>
<evidence type="ECO:0000313" key="4">
    <source>
        <dbReference type="Proteomes" id="UP000242818"/>
    </source>
</evidence>
<evidence type="ECO:0000313" key="3">
    <source>
        <dbReference type="EMBL" id="SCC04551.1"/>
    </source>
</evidence>
<feature type="transmembrane region" description="Helical" evidence="1">
    <location>
        <begin position="217"/>
        <end position="236"/>
    </location>
</feature>
<proteinExistence type="predicted"/>
<feature type="domain" description="Acyltransferase 3" evidence="2">
    <location>
        <begin position="19"/>
        <end position="362"/>
    </location>
</feature>
<name>A0A1C4BC76_9BACT</name>
<feature type="transmembrane region" description="Helical" evidence="1">
    <location>
        <begin position="156"/>
        <end position="174"/>
    </location>
</feature>
<keyword evidence="1" id="KW-0812">Transmembrane</keyword>
<dbReference type="GO" id="GO:0016787">
    <property type="term" value="F:hydrolase activity"/>
    <property type="evidence" value="ECO:0007669"/>
    <property type="project" value="UniProtKB-KW"/>
</dbReference>
<dbReference type="InterPro" id="IPR050623">
    <property type="entry name" value="Glucan_succinyl_AcylTrfase"/>
</dbReference>
<dbReference type="PANTHER" id="PTHR36927:SF3">
    <property type="entry name" value="GLUCANS BIOSYNTHESIS PROTEIN C"/>
    <property type="match status" value="1"/>
</dbReference>
<evidence type="ECO:0000256" key="1">
    <source>
        <dbReference type="SAM" id="Phobius"/>
    </source>
</evidence>
<dbReference type="GO" id="GO:0016747">
    <property type="term" value="F:acyltransferase activity, transferring groups other than amino-acyl groups"/>
    <property type="evidence" value="ECO:0007669"/>
    <property type="project" value="InterPro"/>
</dbReference>
<dbReference type="RefSeq" id="WP_089709664.1">
    <property type="nucleotide sequence ID" value="NZ_FMAR01000003.1"/>
</dbReference>
<feature type="transmembrane region" description="Helical" evidence="1">
    <location>
        <begin position="279"/>
        <end position="301"/>
    </location>
</feature>
<dbReference type="Pfam" id="PF01757">
    <property type="entry name" value="Acyl_transf_3"/>
    <property type="match status" value="1"/>
</dbReference>
<reference evidence="3 4" key="1">
    <citation type="submission" date="2016-08" db="EMBL/GenBank/DDBJ databases">
        <authorList>
            <person name="Seilhamer J.J."/>
        </authorList>
    </citation>
    <scope>NUCLEOTIDE SEQUENCE [LARGE SCALE GENOMIC DNA]</scope>
    <source>
        <strain evidence="3 4">A37T2</strain>
    </source>
</reference>
<dbReference type="Proteomes" id="UP000242818">
    <property type="component" value="Unassembled WGS sequence"/>
</dbReference>
<feature type="transmembrane region" description="Helical" evidence="1">
    <location>
        <begin position="348"/>
        <end position="367"/>
    </location>
</feature>
<dbReference type="PANTHER" id="PTHR36927">
    <property type="entry name" value="BLR4337 PROTEIN"/>
    <property type="match status" value="1"/>
</dbReference>
<accession>A0A1C4BC76</accession>
<keyword evidence="4" id="KW-1185">Reference proteome</keyword>
<keyword evidence="1" id="KW-1133">Transmembrane helix</keyword>
<dbReference type="EMBL" id="FMAR01000003">
    <property type="protein sequence ID" value="SCC04551.1"/>
    <property type="molecule type" value="Genomic_DNA"/>
</dbReference>
<dbReference type="InterPro" id="IPR002656">
    <property type="entry name" value="Acyl_transf_3_dom"/>
</dbReference>
<feature type="transmembrane region" description="Helical" evidence="1">
    <location>
        <begin position="322"/>
        <end position="342"/>
    </location>
</feature>
<feature type="transmembrane region" description="Helical" evidence="1">
    <location>
        <begin position="186"/>
        <end position="205"/>
    </location>
</feature>
<dbReference type="OrthoDB" id="9809782at2"/>
<keyword evidence="3" id="KW-0012">Acyltransferase</keyword>
<protein>
    <submittedName>
        <fullName evidence="3">Peptidoglycan/LPS O-acetylase OafA/YrhL, contains acyltransferase and SGNH-hydrolase domains</fullName>
    </submittedName>
</protein>
<keyword evidence="3" id="KW-0378">Hydrolase</keyword>
<feature type="transmembrane region" description="Helical" evidence="1">
    <location>
        <begin position="100"/>
        <end position="118"/>
    </location>
</feature>
<dbReference type="AlphaFoldDB" id="A0A1C4BC76"/>
<gene>
    <name evidence="3" type="ORF">GA0116948_10335</name>
</gene>